<dbReference type="Gene3D" id="1.10.150.430">
    <property type="entry name" value="DUF3349, helical bundle"/>
    <property type="match status" value="1"/>
</dbReference>
<gene>
    <name evidence="1" type="ORF">MUN80_18480</name>
</gene>
<keyword evidence="2" id="KW-1185">Reference proteome</keyword>
<name>A0ABY4F5I7_9BACT</name>
<protein>
    <submittedName>
        <fullName evidence="1">DUF3349 domain-containing protein</fullName>
    </submittedName>
</protein>
<dbReference type="InterPro" id="IPR044918">
    <property type="entry name" value="DUF3349_helical"/>
</dbReference>
<proteinExistence type="predicted"/>
<accession>A0ABY4F5I7</accession>
<reference evidence="1 2" key="1">
    <citation type="submission" date="2022-04" db="EMBL/GenBank/DDBJ databases">
        <title>Hymenobacter sp. isolated from the air.</title>
        <authorList>
            <person name="Won M."/>
            <person name="Lee C.-M."/>
            <person name="Woen H.-Y."/>
            <person name="Kwon S.-W."/>
        </authorList>
    </citation>
    <scope>NUCLEOTIDE SEQUENCE [LARGE SCALE GENOMIC DNA]</scope>
    <source>
        <strain evidence="2">5116 S-27</strain>
    </source>
</reference>
<dbReference type="RefSeq" id="WP_244715068.1">
    <property type="nucleotide sequence ID" value="NZ_CP095049.1"/>
</dbReference>
<dbReference type="EMBL" id="CP095049">
    <property type="protein sequence ID" value="UOQ51739.1"/>
    <property type="molecule type" value="Genomic_DNA"/>
</dbReference>
<dbReference type="Proteomes" id="UP000831785">
    <property type="component" value="Chromosome"/>
</dbReference>
<evidence type="ECO:0000313" key="2">
    <source>
        <dbReference type="Proteomes" id="UP000831785"/>
    </source>
</evidence>
<organism evidence="1 2">
    <name type="scientific">Hymenobacter cellulosivorans</name>
    <dbReference type="NCBI Taxonomy" id="2932249"/>
    <lineage>
        <taxon>Bacteria</taxon>
        <taxon>Pseudomonadati</taxon>
        <taxon>Bacteroidota</taxon>
        <taxon>Cytophagia</taxon>
        <taxon>Cytophagales</taxon>
        <taxon>Hymenobacteraceae</taxon>
        <taxon>Hymenobacter</taxon>
    </lineage>
</organism>
<evidence type="ECO:0000313" key="1">
    <source>
        <dbReference type="EMBL" id="UOQ51739.1"/>
    </source>
</evidence>
<sequence length="97" mass="11132">MEEKIAPELRSTYIMLKAAFPDGVSPEEYFALIHYLYEGMSDRQLAQVVGLLIGQEDYVAILNDVYKVHSLDAKLKSNKSVYDRLVANGYNDWLEEQ</sequence>